<dbReference type="Proteomes" id="UP001519460">
    <property type="component" value="Unassembled WGS sequence"/>
</dbReference>
<evidence type="ECO:0000256" key="2">
    <source>
        <dbReference type="ARBA" id="ARBA00004922"/>
    </source>
</evidence>
<comment type="function">
    <text evidence="12">Dol-P-Glc:Glc(2)Man(9)GlcNAc(2)-PP-Dol alpha-1,2-glucosyltransferase that operates in the biosynthetic pathway of dolichol-linked oligosaccharides, the glycan precursors employed in protein asparagine (N)-glycosylation. The assembly of dolichol-linked oligosaccharides begins on the cytosolic side of the endoplasmic reticulum membrane and finishes in its lumen. The sequential addition of sugars to dolichol pyrophosphate produces dolichol-linked oligosaccharides containing fourteen sugars, including two GlcNAcs, nine mannoses and three glucoses. Once assembled, the oligosaccharide is transferred from the lipid to nascent proteins by oligosaccharyltransferases. In the lumen of the endoplasmic reticulum, adds the third and last glucose residue from dolichyl phosphate glucose (Dol-P-Glc) onto the lipid-linked oligosaccharide intermediate Glc(2)Man(9)GlcNAc(2)-PP-Dol to produce Glc(3)Man(9)GlcNAc(2)-PP-Dol.</text>
</comment>
<gene>
    <name evidence="16" type="ORF">BaRGS_00023659</name>
</gene>
<dbReference type="GO" id="GO:0106073">
    <property type="term" value="F:dolichyl pyrophosphate Glc2Man9GlcNAc2 alpha-1,2-glucosyltransferase activity"/>
    <property type="evidence" value="ECO:0007669"/>
    <property type="project" value="UniProtKB-UniRule"/>
</dbReference>
<comment type="similarity">
    <text evidence="3 14">Belongs to the ALG10 glucosyltransferase family.</text>
</comment>
<feature type="transmembrane region" description="Helical" evidence="14">
    <location>
        <begin position="323"/>
        <end position="343"/>
    </location>
</feature>
<evidence type="ECO:0000313" key="16">
    <source>
        <dbReference type="EMBL" id="KAK7485119.1"/>
    </source>
</evidence>
<evidence type="ECO:0000256" key="1">
    <source>
        <dbReference type="ARBA" id="ARBA00004477"/>
    </source>
</evidence>
<dbReference type="PANTHER" id="PTHR12989:SF10">
    <property type="entry name" value="DOL-P-GLC:GLC(2)MAN(9)GLCNAC(2)-PP-DOL ALPHA-1,2-GLUCOSYLTRANSFERASE-RELATED"/>
    <property type="match status" value="1"/>
</dbReference>
<comment type="pathway">
    <text evidence="2">Protein modification; protein glycosylation.</text>
</comment>
<evidence type="ECO:0000256" key="10">
    <source>
        <dbReference type="ARBA" id="ARBA00022989"/>
    </source>
</evidence>
<feature type="transmembrane region" description="Helical" evidence="14">
    <location>
        <begin position="392"/>
        <end position="420"/>
    </location>
</feature>
<dbReference type="EMBL" id="JACVVK020000199">
    <property type="protein sequence ID" value="KAK7485119.1"/>
    <property type="molecule type" value="Genomic_DNA"/>
</dbReference>
<comment type="catalytic activity">
    <reaction evidence="13">
        <text>an alpha-D-Glc-(1-&gt;3)-alpha-D-Glc-(1-&gt;3)-alpha-D-Man-(1-&gt;2)-alpha-D-Man-(1-&gt;2)-alpha-D-Man-(1-&gt;3)-[alpha-D-Man-(1-&gt;2)-alpha-D-Man-(1-&gt;3)-[alpha-D-Man-(1-&gt;2)-alpha-D-Man-(1-&gt;6)]-alpha-D-Man-(1-&gt;6)]-beta-D-Man-(1-&gt;4)-beta-D-GlcNAc-(1-&gt;4)-alpha-D-GlcNAc-diphospho-di-trans,poly-cis-dolichol + a di-trans,poly-cis-dolichyl beta-D-glucosyl phosphate = a alpha-D-Glc-(1-&gt;2)-alpha-D-Glc-(1-&gt;3)-alpha-D-Glc-(1-&gt;3)-alpha-D-Man-(1-&gt;2)-alpha-D-Man-(1-&gt;2)-alpha-D-Man-(1-&gt;3)-[alpha-D-Man-(1-&gt;2)-alpha-D-Man-(1-&gt;3)-[alpha-D-Man-(1-&gt;2)-alpha-D-Man-(1-&gt;6)]-alpha-D-Man-(1-&gt;6)]-beta-D-Man-(1-&gt;4)-beta-D-GlcNAc-(1-&gt;4)-alpha-D-GlcNAc-diphospho-di-trans,poly-cis-dolichol + a di-trans,poly-cis-dolichyl phosphate + H(+)</text>
        <dbReference type="Rhea" id="RHEA:29543"/>
        <dbReference type="Rhea" id="RHEA-COMP:19498"/>
        <dbReference type="Rhea" id="RHEA-COMP:19502"/>
        <dbReference type="Rhea" id="RHEA-COMP:19512"/>
        <dbReference type="Rhea" id="RHEA-COMP:19522"/>
        <dbReference type="ChEBI" id="CHEBI:15378"/>
        <dbReference type="ChEBI" id="CHEBI:57525"/>
        <dbReference type="ChEBI" id="CHEBI:57683"/>
        <dbReference type="ChEBI" id="CHEBI:132522"/>
        <dbReference type="ChEBI" id="CHEBI:132523"/>
        <dbReference type="EC" id="2.4.1.256"/>
    </reaction>
    <physiologicalReaction direction="left-to-right" evidence="13">
        <dbReference type="Rhea" id="RHEA:29544"/>
    </physiologicalReaction>
</comment>
<evidence type="ECO:0000256" key="6">
    <source>
        <dbReference type="ARBA" id="ARBA00022676"/>
    </source>
</evidence>
<keyword evidence="9" id="KW-0256">Endoplasmic reticulum</keyword>
<evidence type="ECO:0000256" key="8">
    <source>
        <dbReference type="ARBA" id="ARBA00022692"/>
    </source>
</evidence>
<evidence type="ECO:0000256" key="7">
    <source>
        <dbReference type="ARBA" id="ARBA00022679"/>
    </source>
</evidence>
<dbReference type="GO" id="GO:0006488">
    <property type="term" value="P:dolichol-linked oligosaccharide biosynthetic process"/>
    <property type="evidence" value="ECO:0007669"/>
    <property type="project" value="UniProtKB-UniRule"/>
</dbReference>
<feature type="transmembrane region" description="Helical" evidence="14">
    <location>
        <begin position="363"/>
        <end position="380"/>
    </location>
</feature>
<keyword evidence="17" id="KW-1185">Reference proteome</keyword>
<protein>
    <recommendedName>
        <fullName evidence="5 14">Dol-P-Glc:Glc(2)Man(9)GlcNAc(2)-PP-Dol alpha-1,2-glucosyltransferase</fullName>
        <ecNumber evidence="4 14">2.4.1.256</ecNumber>
    </recommendedName>
</protein>
<evidence type="ECO:0000256" key="11">
    <source>
        <dbReference type="ARBA" id="ARBA00023136"/>
    </source>
</evidence>
<evidence type="ECO:0000256" key="5">
    <source>
        <dbReference type="ARBA" id="ARBA00018512"/>
    </source>
</evidence>
<feature type="transmembrane region" description="Helical" evidence="14">
    <location>
        <begin position="90"/>
        <end position="111"/>
    </location>
</feature>
<feature type="transmembrane region" description="Helical" evidence="14">
    <location>
        <begin position="432"/>
        <end position="451"/>
    </location>
</feature>
<dbReference type="EC" id="2.4.1.256" evidence="4 14"/>
<evidence type="ECO:0000256" key="9">
    <source>
        <dbReference type="ARBA" id="ARBA00022824"/>
    </source>
</evidence>
<dbReference type="InterPro" id="IPR016900">
    <property type="entry name" value="Alg10"/>
</dbReference>
<dbReference type="AlphaFoldDB" id="A0ABD0KD94"/>
<comment type="subcellular location">
    <subcellularLocation>
        <location evidence="1">Endoplasmic reticulum membrane</location>
        <topology evidence="1">Multi-pass membrane protein</topology>
    </subcellularLocation>
</comment>
<evidence type="ECO:0000256" key="12">
    <source>
        <dbReference type="ARBA" id="ARBA00044727"/>
    </source>
</evidence>
<keyword evidence="10 14" id="KW-1133">Transmembrane helix</keyword>
<organism evidence="16 17">
    <name type="scientific">Batillaria attramentaria</name>
    <dbReference type="NCBI Taxonomy" id="370345"/>
    <lineage>
        <taxon>Eukaryota</taxon>
        <taxon>Metazoa</taxon>
        <taxon>Spiralia</taxon>
        <taxon>Lophotrochozoa</taxon>
        <taxon>Mollusca</taxon>
        <taxon>Gastropoda</taxon>
        <taxon>Caenogastropoda</taxon>
        <taxon>Sorbeoconcha</taxon>
        <taxon>Cerithioidea</taxon>
        <taxon>Batillariidae</taxon>
        <taxon>Batillaria</taxon>
    </lineage>
</organism>
<keyword evidence="8 14" id="KW-0812">Transmembrane</keyword>
<reference evidence="16 17" key="1">
    <citation type="journal article" date="2023" name="Sci. Data">
        <title>Genome assembly of the Korean intertidal mud-creeper Batillaria attramentaria.</title>
        <authorList>
            <person name="Patra A.K."/>
            <person name="Ho P.T."/>
            <person name="Jun S."/>
            <person name="Lee S.J."/>
            <person name="Kim Y."/>
            <person name="Won Y.J."/>
        </authorList>
    </citation>
    <scope>NUCLEOTIDE SEQUENCE [LARGE SCALE GENOMIC DNA]</scope>
    <source>
        <strain evidence="16">Wonlab-2016</strain>
    </source>
</reference>
<evidence type="ECO:0000256" key="13">
    <source>
        <dbReference type="ARBA" id="ARBA00048064"/>
    </source>
</evidence>
<feature type="transmembrane region" description="Helical" evidence="14">
    <location>
        <begin position="245"/>
        <end position="265"/>
    </location>
</feature>
<feature type="transmembrane region" description="Helical" evidence="14">
    <location>
        <begin position="183"/>
        <end position="202"/>
    </location>
</feature>
<dbReference type="PANTHER" id="PTHR12989">
    <property type="entry name" value="ALPHA-1,2-GLUCOSYLTRANSFERASE ALG10"/>
    <property type="match status" value="1"/>
</dbReference>
<keyword evidence="15" id="KW-0732">Signal</keyword>
<feature type="signal peptide" evidence="15">
    <location>
        <begin position="1"/>
        <end position="16"/>
    </location>
</feature>
<dbReference type="GO" id="GO:0005789">
    <property type="term" value="C:endoplasmic reticulum membrane"/>
    <property type="evidence" value="ECO:0007669"/>
    <property type="project" value="UniProtKB-SubCell"/>
</dbReference>
<feature type="chain" id="PRO_5044798144" description="Dol-P-Glc:Glc(2)Man(9)GlcNAc(2)-PP-Dol alpha-1,2-glucosyltransferase" evidence="15">
    <location>
        <begin position="17"/>
        <end position="468"/>
    </location>
</feature>
<sequence>MLLTLVSAILVFLVTTTVFFVATNNAQRQPYMDEVFHVPQAQQYCAGNFTAWDPMITTLPGLYLASLPLLYPVAAVFSRGDFRALCTTSMLRSVNILFSLGNLYVLYIIAHRLHYNRKNATEMALTALALATFPVLYFFTCLYYTDPAAIFFALVSYSLTLSNKHVPAAVVGAVAILFRQTNVMWVLFCAGIAKGAVLKKWLQLEKKDPAEKVYSDWTMLSRTFALIGQSLRYNPRQFWNLLMEMFLKVWSYVLVGVGFVAFVIINKGIVVGDRSNHQPCVNFPQLFYFLFVTVFFSFMHMISVRQVLSFLKYAVRNPVKTGIFHVVGVVFVYKFMYIHEYNLADNRHYNFYFLSKLVRRNEYMKYLLIPTYYYAFVTFWSKLQHRDVFWKLAYIICTAATLVPQRMLEFRYFIMPYLLFRLNMPMPSKRALVAEVLFYFLINSLTVYMYVYKPFPWPNANSLQRFMW</sequence>
<proteinExistence type="inferred from homology"/>
<keyword evidence="6 14" id="KW-0328">Glycosyltransferase</keyword>
<comment type="caution">
    <text evidence="16">The sequence shown here is derived from an EMBL/GenBank/DDBJ whole genome shotgun (WGS) entry which is preliminary data.</text>
</comment>
<evidence type="ECO:0000256" key="15">
    <source>
        <dbReference type="SAM" id="SignalP"/>
    </source>
</evidence>
<evidence type="ECO:0000256" key="14">
    <source>
        <dbReference type="PIRNR" id="PIRNR028810"/>
    </source>
</evidence>
<dbReference type="Pfam" id="PF04922">
    <property type="entry name" value="DIE2_ALG10"/>
    <property type="match status" value="1"/>
</dbReference>
<accession>A0ABD0KD94</accession>
<dbReference type="PIRSF" id="PIRSF028810">
    <property type="entry name" value="Alpha1_2_glucosyltferase_Alg10"/>
    <property type="match status" value="1"/>
</dbReference>
<evidence type="ECO:0000256" key="3">
    <source>
        <dbReference type="ARBA" id="ARBA00010600"/>
    </source>
</evidence>
<feature type="transmembrane region" description="Helical" evidence="14">
    <location>
        <begin position="123"/>
        <end position="144"/>
    </location>
</feature>
<name>A0ABD0KD94_9CAEN</name>
<feature type="transmembrane region" description="Helical" evidence="14">
    <location>
        <begin position="286"/>
        <end position="303"/>
    </location>
</feature>
<keyword evidence="7" id="KW-0808">Transferase</keyword>
<evidence type="ECO:0000256" key="4">
    <source>
        <dbReference type="ARBA" id="ARBA00011967"/>
    </source>
</evidence>
<feature type="transmembrane region" description="Helical" evidence="14">
    <location>
        <begin position="151"/>
        <end position="177"/>
    </location>
</feature>
<feature type="transmembrane region" description="Helical" evidence="14">
    <location>
        <begin position="61"/>
        <end position="78"/>
    </location>
</feature>
<keyword evidence="11 14" id="KW-0472">Membrane</keyword>
<evidence type="ECO:0000313" key="17">
    <source>
        <dbReference type="Proteomes" id="UP001519460"/>
    </source>
</evidence>